<dbReference type="HOGENOM" id="CLU_049301_11_0_7"/>
<reference evidence="5 6" key="1">
    <citation type="journal article" date="2014" name="Nature">
        <title>An environmental bacterial taxon with a large and distinct metabolic repertoire.</title>
        <authorList>
            <person name="Wilson M.C."/>
            <person name="Mori T."/>
            <person name="Ruckert C."/>
            <person name="Uria A.R."/>
            <person name="Helf M.J."/>
            <person name="Takada K."/>
            <person name="Gernert C."/>
            <person name="Steffens U.A."/>
            <person name="Heycke N."/>
            <person name="Schmitt S."/>
            <person name="Rinke C."/>
            <person name="Helfrich E.J."/>
            <person name="Brachmann A.O."/>
            <person name="Gurgui C."/>
            <person name="Wakimoto T."/>
            <person name="Kracht M."/>
            <person name="Crusemann M."/>
            <person name="Hentschel U."/>
            <person name="Abe I."/>
            <person name="Matsunaga S."/>
            <person name="Kalinowski J."/>
            <person name="Takeyama H."/>
            <person name="Piel J."/>
        </authorList>
    </citation>
    <scope>NUCLEOTIDE SEQUENCE [LARGE SCALE GENOMIC DNA]</scope>
    <source>
        <strain evidence="6">TSY2</strain>
    </source>
</reference>
<proteinExistence type="inferred from homology"/>
<dbReference type="InterPro" id="IPR014729">
    <property type="entry name" value="Rossmann-like_a/b/a_fold"/>
</dbReference>
<accession>W4M716</accession>
<keyword evidence="3" id="KW-0067">ATP-binding</keyword>
<dbReference type="CDD" id="cd00293">
    <property type="entry name" value="USP-like"/>
    <property type="match status" value="1"/>
</dbReference>
<organism evidence="5 6">
    <name type="scientific">Candidatus Entotheonella gemina</name>
    <dbReference type="NCBI Taxonomy" id="1429439"/>
    <lineage>
        <taxon>Bacteria</taxon>
        <taxon>Pseudomonadati</taxon>
        <taxon>Nitrospinota/Tectimicrobiota group</taxon>
        <taxon>Candidatus Tectimicrobiota</taxon>
        <taxon>Candidatus Entotheonellia</taxon>
        <taxon>Candidatus Entotheonellales</taxon>
        <taxon>Candidatus Entotheonellaceae</taxon>
        <taxon>Candidatus Entotheonella</taxon>
    </lineage>
</organism>
<dbReference type="Proteomes" id="UP000019140">
    <property type="component" value="Unassembled WGS sequence"/>
</dbReference>
<dbReference type="Gene3D" id="1.20.5.500">
    <property type="entry name" value="Single helix bin"/>
    <property type="match status" value="1"/>
</dbReference>
<sequence>MAEYRDYLGDKFQLVERAREDIYFRKLDQELIEKMRQQAEQEAEKTEPIESPAKGFSSILVPVDFSPYAMRALEKAADMAEHFGSQLTVLHVIHPDAGTMAVAKHLKTTSSGDEPSGETDNVIDAMIDQQRDQGYAALEAFLPPRLAQYPIELRVVFGRPFERIIETAVQSASDLIIMGTHGRTGIARVALGSVTERVVRLAPCPVLTVKAPTDESDSWLKEFYETFLGIQTES</sequence>
<dbReference type="PANTHER" id="PTHR46268">
    <property type="entry name" value="STRESS RESPONSE PROTEIN NHAX"/>
    <property type="match status" value="1"/>
</dbReference>
<dbReference type="InterPro" id="IPR006015">
    <property type="entry name" value="Universal_stress_UspA"/>
</dbReference>
<evidence type="ECO:0000256" key="1">
    <source>
        <dbReference type="ARBA" id="ARBA00008791"/>
    </source>
</evidence>
<dbReference type="GO" id="GO:0005524">
    <property type="term" value="F:ATP binding"/>
    <property type="evidence" value="ECO:0007669"/>
    <property type="project" value="UniProtKB-KW"/>
</dbReference>
<keyword evidence="6" id="KW-1185">Reference proteome</keyword>
<dbReference type="PANTHER" id="PTHR46268:SF27">
    <property type="entry name" value="UNIVERSAL STRESS PROTEIN RV2623"/>
    <property type="match status" value="1"/>
</dbReference>
<dbReference type="Gene3D" id="3.40.50.620">
    <property type="entry name" value="HUPs"/>
    <property type="match status" value="1"/>
</dbReference>
<dbReference type="AlphaFoldDB" id="W4M716"/>
<dbReference type="InterPro" id="IPR006016">
    <property type="entry name" value="UspA"/>
</dbReference>
<dbReference type="PRINTS" id="PR01438">
    <property type="entry name" value="UNVRSLSTRESS"/>
</dbReference>
<evidence type="ECO:0000259" key="4">
    <source>
        <dbReference type="Pfam" id="PF00582"/>
    </source>
</evidence>
<evidence type="ECO:0000256" key="2">
    <source>
        <dbReference type="ARBA" id="ARBA00022741"/>
    </source>
</evidence>
<evidence type="ECO:0000256" key="3">
    <source>
        <dbReference type="ARBA" id="ARBA00022840"/>
    </source>
</evidence>
<gene>
    <name evidence="5" type="ORF">ETSY2_19890</name>
</gene>
<dbReference type="SUPFAM" id="SSF52402">
    <property type="entry name" value="Adenine nucleotide alpha hydrolases-like"/>
    <property type="match status" value="1"/>
</dbReference>
<feature type="domain" description="UspA" evidence="4">
    <location>
        <begin position="56"/>
        <end position="210"/>
    </location>
</feature>
<comment type="similarity">
    <text evidence="1">Belongs to the universal stress protein A family.</text>
</comment>
<dbReference type="Pfam" id="PF00582">
    <property type="entry name" value="Usp"/>
    <property type="match status" value="1"/>
</dbReference>
<name>W4M716_9BACT</name>
<evidence type="ECO:0000313" key="5">
    <source>
        <dbReference type="EMBL" id="ETX05968.1"/>
    </source>
</evidence>
<protein>
    <recommendedName>
        <fullName evidence="4">UspA domain-containing protein</fullName>
    </recommendedName>
</protein>
<evidence type="ECO:0000313" key="6">
    <source>
        <dbReference type="Proteomes" id="UP000019140"/>
    </source>
</evidence>
<dbReference type="EMBL" id="AZHX01000818">
    <property type="protein sequence ID" value="ETX05968.1"/>
    <property type="molecule type" value="Genomic_DNA"/>
</dbReference>
<comment type="caution">
    <text evidence="5">The sequence shown here is derived from an EMBL/GenBank/DDBJ whole genome shotgun (WGS) entry which is preliminary data.</text>
</comment>
<keyword evidence="2" id="KW-0547">Nucleotide-binding</keyword>